<evidence type="ECO:0000313" key="1">
    <source>
        <dbReference type="EMBL" id="EKX31673.1"/>
    </source>
</evidence>
<evidence type="ECO:0000313" key="3">
    <source>
        <dbReference type="Proteomes" id="UP000011087"/>
    </source>
</evidence>
<name>L1I5Y0_GUITC</name>
<dbReference type="EnsemblProtists" id="EKX31673">
    <property type="protein sequence ID" value="EKX31673"/>
    <property type="gene ID" value="GUITHDRAFT_122134"/>
</dbReference>
<dbReference type="PaxDb" id="55529-EKX31673"/>
<reference evidence="1 3" key="1">
    <citation type="journal article" date="2012" name="Nature">
        <title>Algal genomes reveal evolutionary mosaicism and the fate of nucleomorphs.</title>
        <authorList>
            <consortium name="DOE Joint Genome Institute"/>
            <person name="Curtis B.A."/>
            <person name="Tanifuji G."/>
            <person name="Burki F."/>
            <person name="Gruber A."/>
            <person name="Irimia M."/>
            <person name="Maruyama S."/>
            <person name="Arias M.C."/>
            <person name="Ball S.G."/>
            <person name="Gile G.H."/>
            <person name="Hirakawa Y."/>
            <person name="Hopkins J.F."/>
            <person name="Kuo A."/>
            <person name="Rensing S.A."/>
            <person name="Schmutz J."/>
            <person name="Symeonidi A."/>
            <person name="Elias M."/>
            <person name="Eveleigh R.J."/>
            <person name="Herman E.K."/>
            <person name="Klute M.J."/>
            <person name="Nakayama T."/>
            <person name="Obornik M."/>
            <person name="Reyes-Prieto A."/>
            <person name="Armbrust E.V."/>
            <person name="Aves S.J."/>
            <person name="Beiko R.G."/>
            <person name="Coutinho P."/>
            <person name="Dacks J.B."/>
            <person name="Durnford D.G."/>
            <person name="Fast N.M."/>
            <person name="Green B.R."/>
            <person name="Grisdale C.J."/>
            <person name="Hempel F."/>
            <person name="Henrissat B."/>
            <person name="Hoppner M.P."/>
            <person name="Ishida K."/>
            <person name="Kim E."/>
            <person name="Koreny L."/>
            <person name="Kroth P.G."/>
            <person name="Liu Y."/>
            <person name="Malik S.B."/>
            <person name="Maier U.G."/>
            <person name="McRose D."/>
            <person name="Mock T."/>
            <person name="Neilson J.A."/>
            <person name="Onodera N.T."/>
            <person name="Poole A.M."/>
            <person name="Pritham E.J."/>
            <person name="Richards T.A."/>
            <person name="Rocap G."/>
            <person name="Roy S.W."/>
            <person name="Sarai C."/>
            <person name="Schaack S."/>
            <person name="Shirato S."/>
            <person name="Slamovits C.H."/>
            <person name="Spencer D.F."/>
            <person name="Suzuki S."/>
            <person name="Worden A.Z."/>
            <person name="Zauner S."/>
            <person name="Barry K."/>
            <person name="Bell C."/>
            <person name="Bharti A.K."/>
            <person name="Crow J.A."/>
            <person name="Grimwood J."/>
            <person name="Kramer R."/>
            <person name="Lindquist E."/>
            <person name="Lucas S."/>
            <person name="Salamov A."/>
            <person name="McFadden G.I."/>
            <person name="Lane C.E."/>
            <person name="Keeling P.J."/>
            <person name="Gray M.W."/>
            <person name="Grigoriev I.V."/>
            <person name="Archibald J.M."/>
        </authorList>
    </citation>
    <scope>NUCLEOTIDE SEQUENCE</scope>
    <source>
        <strain evidence="1 3">CCMP2712</strain>
    </source>
</reference>
<proteinExistence type="predicted"/>
<dbReference type="KEGG" id="gtt:GUITHDRAFT_122134"/>
<accession>L1I5Y0</accession>
<reference evidence="3" key="2">
    <citation type="submission" date="2012-11" db="EMBL/GenBank/DDBJ databases">
        <authorList>
            <person name="Kuo A."/>
            <person name="Curtis B.A."/>
            <person name="Tanifuji G."/>
            <person name="Burki F."/>
            <person name="Gruber A."/>
            <person name="Irimia M."/>
            <person name="Maruyama S."/>
            <person name="Arias M.C."/>
            <person name="Ball S.G."/>
            <person name="Gile G.H."/>
            <person name="Hirakawa Y."/>
            <person name="Hopkins J.F."/>
            <person name="Rensing S.A."/>
            <person name="Schmutz J."/>
            <person name="Symeonidi A."/>
            <person name="Elias M."/>
            <person name="Eveleigh R.J."/>
            <person name="Herman E.K."/>
            <person name="Klute M.J."/>
            <person name="Nakayama T."/>
            <person name="Obornik M."/>
            <person name="Reyes-Prieto A."/>
            <person name="Armbrust E.V."/>
            <person name="Aves S.J."/>
            <person name="Beiko R.G."/>
            <person name="Coutinho P."/>
            <person name="Dacks J.B."/>
            <person name="Durnford D.G."/>
            <person name="Fast N.M."/>
            <person name="Green B.R."/>
            <person name="Grisdale C."/>
            <person name="Hempe F."/>
            <person name="Henrissat B."/>
            <person name="Hoppner M.P."/>
            <person name="Ishida K.-I."/>
            <person name="Kim E."/>
            <person name="Koreny L."/>
            <person name="Kroth P.G."/>
            <person name="Liu Y."/>
            <person name="Malik S.-B."/>
            <person name="Maier U.G."/>
            <person name="McRose D."/>
            <person name="Mock T."/>
            <person name="Neilson J.A."/>
            <person name="Onodera N.T."/>
            <person name="Poole A.M."/>
            <person name="Pritham E.J."/>
            <person name="Richards T.A."/>
            <person name="Rocap G."/>
            <person name="Roy S.W."/>
            <person name="Sarai C."/>
            <person name="Schaack S."/>
            <person name="Shirato S."/>
            <person name="Slamovits C.H."/>
            <person name="Spencer D.F."/>
            <person name="Suzuki S."/>
            <person name="Worden A.Z."/>
            <person name="Zauner S."/>
            <person name="Barry K."/>
            <person name="Bell C."/>
            <person name="Bharti A.K."/>
            <person name="Crow J.A."/>
            <person name="Grimwood J."/>
            <person name="Kramer R."/>
            <person name="Lindquist E."/>
            <person name="Lucas S."/>
            <person name="Salamov A."/>
            <person name="McFadden G.I."/>
            <person name="Lane C.E."/>
            <person name="Keeling P.J."/>
            <person name="Gray M.W."/>
            <person name="Grigoriev I.V."/>
            <person name="Archibald J.M."/>
        </authorList>
    </citation>
    <scope>NUCLEOTIDE SEQUENCE</scope>
    <source>
        <strain evidence="3">CCMP2712</strain>
    </source>
</reference>
<gene>
    <name evidence="1" type="ORF">GUITHDRAFT_122134</name>
</gene>
<protein>
    <submittedName>
        <fullName evidence="1 2">Uncharacterized protein</fullName>
    </submittedName>
</protein>
<dbReference type="AlphaFoldDB" id="L1I5Y0"/>
<dbReference type="GeneID" id="17288393"/>
<dbReference type="EMBL" id="JH993249">
    <property type="protein sequence ID" value="EKX31673.1"/>
    <property type="molecule type" value="Genomic_DNA"/>
</dbReference>
<dbReference type="Proteomes" id="UP000011087">
    <property type="component" value="Unassembled WGS sequence"/>
</dbReference>
<dbReference type="HOGENOM" id="CLU_2532265_0_0_1"/>
<organism evidence="1">
    <name type="scientific">Guillardia theta (strain CCMP2712)</name>
    <name type="common">Cryptophyte</name>
    <dbReference type="NCBI Taxonomy" id="905079"/>
    <lineage>
        <taxon>Eukaryota</taxon>
        <taxon>Cryptophyceae</taxon>
        <taxon>Pyrenomonadales</taxon>
        <taxon>Geminigeraceae</taxon>
        <taxon>Guillardia</taxon>
    </lineage>
</organism>
<reference evidence="2" key="3">
    <citation type="submission" date="2016-03" db="UniProtKB">
        <authorList>
            <consortium name="EnsemblProtists"/>
        </authorList>
    </citation>
    <scope>IDENTIFICATION</scope>
</reference>
<evidence type="ECO:0000313" key="2">
    <source>
        <dbReference type="EnsemblProtists" id="EKX31673"/>
    </source>
</evidence>
<sequence>MTNYIEKSAHRLERELHLDSEISEKIQTISDLERDLYQNPSSNSRFNHEAADILARTKKELQELDAAKNDPLYAVNTWLNLFDM</sequence>
<dbReference type="RefSeq" id="XP_005818653.1">
    <property type="nucleotide sequence ID" value="XM_005818596.1"/>
</dbReference>
<keyword evidence="3" id="KW-1185">Reference proteome</keyword>